<protein>
    <recommendedName>
        <fullName evidence="7">Mitochondrial ribosomal protein S25</fullName>
    </recommendedName>
</protein>
<dbReference type="OrthoDB" id="5919182at2759"/>
<proteinExistence type="predicted"/>
<dbReference type="PANTHER" id="PTHR13274">
    <property type="entry name" value="MITOCHONDRIAL RIBOSOMAL PROTEIN S25"/>
    <property type="match status" value="1"/>
</dbReference>
<gene>
    <name evidence="5" type="ORF">CUNI_LOCUS21094</name>
</gene>
<evidence type="ECO:0000256" key="1">
    <source>
        <dbReference type="ARBA" id="ARBA00004173"/>
    </source>
</evidence>
<evidence type="ECO:0000256" key="2">
    <source>
        <dbReference type="ARBA" id="ARBA00022980"/>
    </source>
</evidence>
<dbReference type="PANTHER" id="PTHR13274:SF2">
    <property type="entry name" value="SMALL RIBOSOMAL SUBUNIT PROTEIN MS25"/>
    <property type="match status" value="1"/>
</dbReference>
<name>A0A8S4A9A4_9EUPU</name>
<dbReference type="GO" id="GO:0003735">
    <property type="term" value="F:structural constituent of ribosome"/>
    <property type="evidence" value="ECO:0007669"/>
    <property type="project" value="InterPro"/>
</dbReference>
<evidence type="ECO:0000313" key="5">
    <source>
        <dbReference type="EMBL" id="CAG5135536.1"/>
    </source>
</evidence>
<dbReference type="AlphaFoldDB" id="A0A8S4A9A4"/>
<dbReference type="GO" id="GO:1990904">
    <property type="term" value="C:ribonucleoprotein complex"/>
    <property type="evidence" value="ECO:0007669"/>
    <property type="project" value="UniProtKB-KW"/>
</dbReference>
<dbReference type="EMBL" id="CAJHNH020008401">
    <property type="protein sequence ID" value="CAG5135536.1"/>
    <property type="molecule type" value="Genomic_DNA"/>
</dbReference>
<dbReference type="GO" id="GO:0005840">
    <property type="term" value="C:ribosome"/>
    <property type="evidence" value="ECO:0007669"/>
    <property type="project" value="UniProtKB-KW"/>
</dbReference>
<evidence type="ECO:0008006" key="7">
    <source>
        <dbReference type="Google" id="ProtNLM"/>
    </source>
</evidence>
<organism evidence="5 6">
    <name type="scientific">Candidula unifasciata</name>
    <dbReference type="NCBI Taxonomy" id="100452"/>
    <lineage>
        <taxon>Eukaryota</taxon>
        <taxon>Metazoa</taxon>
        <taxon>Spiralia</taxon>
        <taxon>Lophotrochozoa</taxon>
        <taxon>Mollusca</taxon>
        <taxon>Gastropoda</taxon>
        <taxon>Heterobranchia</taxon>
        <taxon>Euthyneura</taxon>
        <taxon>Panpulmonata</taxon>
        <taxon>Eupulmonata</taxon>
        <taxon>Stylommatophora</taxon>
        <taxon>Helicina</taxon>
        <taxon>Helicoidea</taxon>
        <taxon>Geomitridae</taxon>
        <taxon>Candidula</taxon>
    </lineage>
</organism>
<comment type="subcellular location">
    <subcellularLocation>
        <location evidence="1">Mitochondrion</location>
    </subcellularLocation>
</comment>
<reference evidence="5" key="1">
    <citation type="submission" date="2021-04" db="EMBL/GenBank/DDBJ databases">
        <authorList>
            <consortium name="Molecular Ecology Group"/>
        </authorList>
    </citation>
    <scope>NUCLEOTIDE SEQUENCE</scope>
</reference>
<evidence type="ECO:0000256" key="3">
    <source>
        <dbReference type="ARBA" id="ARBA00023128"/>
    </source>
</evidence>
<keyword evidence="4" id="KW-0687">Ribonucleoprotein</keyword>
<keyword evidence="2" id="KW-0689">Ribosomal protein</keyword>
<keyword evidence="6" id="KW-1185">Reference proteome</keyword>
<dbReference type="Proteomes" id="UP000678393">
    <property type="component" value="Unassembled WGS sequence"/>
</dbReference>
<dbReference type="InterPro" id="IPR040049">
    <property type="entry name" value="Ribosomal_mS25/mL61"/>
</dbReference>
<sequence>MPFMRGAAPIRRTLGYLEKSNLLLKENVRIVMFNFNTEGKPSDGTRSAIFADGSKLVMDVDSQKKDTIYEQVRKIFCKSDEVLQKEAVAKEKKSNPASFGYMCVHECMCEIPGQAPCPAYVVPPKEQRGKFKFLHKDVED</sequence>
<dbReference type="GO" id="GO:0005739">
    <property type="term" value="C:mitochondrion"/>
    <property type="evidence" value="ECO:0007669"/>
    <property type="project" value="UniProtKB-SubCell"/>
</dbReference>
<keyword evidence="3" id="KW-0496">Mitochondrion</keyword>
<accession>A0A8S4A9A4</accession>
<evidence type="ECO:0000256" key="4">
    <source>
        <dbReference type="ARBA" id="ARBA00023274"/>
    </source>
</evidence>
<evidence type="ECO:0000313" key="6">
    <source>
        <dbReference type="Proteomes" id="UP000678393"/>
    </source>
</evidence>
<comment type="caution">
    <text evidence="5">The sequence shown here is derived from an EMBL/GenBank/DDBJ whole genome shotgun (WGS) entry which is preliminary data.</text>
</comment>